<comment type="caution">
    <text evidence="14">The sequence shown here is derived from an EMBL/GenBank/DDBJ whole genome shotgun (WGS) entry which is preliminary data.</text>
</comment>
<organism evidence="14 15">
    <name type="scientific">Brassica carinata</name>
    <name type="common">Ethiopian mustard</name>
    <name type="synonym">Abyssinian cabbage</name>
    <dbReference type="NCBI Taxonomy" id="52824"/>
    <lineage>
        <taxon>Eukaryota</taxon>
        <taxon>Viridiplantae</taxon>
        <taxon>Streptophyta</taxon>
        <taxon>Embryophyta</taxon>
        <taxon>Tracheophyta</taxon>
        <taxon>Spermatophyta</taxon>
        <taxon>Magnoliopsida</taxon>
        <taxon>eudicotyledons</taxon>
        <taxon>Gunneridae</taxon>
        <taxon>Pentapetalae</taxon>
        <taxon>rosids</taxon>
        <taxon>malvids</taxon>
        <taxon>Brassicales</taxon>
        <taxon>Brassicaceae</taxon>
        <taxon>Brassiceae</taxon>
        <taxon>Brassica</taxon>
    </lineage>
</organism>
<evidence type="ECO:0000256" key="3">
    <source>
        <dbReference type="ARBA" id="ARBA00009295"/>
    </source>
</evidence>
<evidence type="ECO:0000256" key="6">
    <source>
        <dbReference type="ARBA" id="ARBA00022989"/>
    </source>
</evidence>
<dbReference type="PANTHER" id="PTHR11351:SF82">
    <property type="entry name" value="FATTY ACID DESATURASE DOMAIN-CONTAINING PROTEIN"/>
    <property type="match status" value="1"/>
</dbReference>
<keyword evidence="5" id="KW-0276">Fatty acid metabolism</keyword>
<evidence type="ECO:0000256" key="9">
    <source>
        <dbReference type="ARBA" id="ARBA00023098"/>
    </source>
</evidence>
<dbReference type="InterPro" id="IPR005804">
    <property type="entry name" value="FA_desaturase_dom"/>
</dbReference>
<keyword evidence="11" id="KW-0275">Fatty acid biosynthesis</keyword>
<keyword evidence="8" id="KW-0408">Iron</keyword>
<dbReference type="PRINTS" id="PR00075">
    <property type="entry name" value="FACDDSATRASE"/>
</dbReference>
<keyword evidence="6 12" id="KW-1133">Transmembrane helix</keyword>
<evidence type="ECO:0000256" key="4">
    <source>
        <dbReference type="ARBA" id="ARBA00022692"/>
    </source>
</evidence>
<evidence type="ECO:0000313" key="15">
    <source>
        <dbReference type="Proteomes" id="UP000886595"/>
    </source>
</evidence>
<name>A0A8X7W6Q3_BRACI</name>
<proteinExistence type="inferred from homology"/>
<gene>
    <name evidence="14" type="ORF">Bca52824_006805</name>
</gene>
<dbReference type="InterPro" id="IPR015876">
    <property type="entry name" value="Acyl-CoA_DS"/>
</dbReference>
<keyword evidence="10 12" id="KW-0472">Membrane</keyword>
<keyword evidence="11" id="KW-0444">Lipid biosynthesis</keyword>
<evidence type="ECO:0000256" key="5">
    <source>
        <dbReference type="ARBA" id="ARBA00022832"/>
    </source>
</evidence>
<dbReference type="Pfam" id="PF00487">
    <property type="entry name" value="FA_desaturase"/>
    <property type="match status" value="1"/>
</dbReference>
<feature type="domain" description="Fatty acid desaturase" evidence="13">
    <location>
        <begin position="144"/>
        <end position="260"/>
    </location>
</feature>
<dbReference type="GO" id="GO:0042761">
    <property type="term" value="P:very long-chain fatty acid biosynthetic process"/>
    <property type="evidence" value="ECO:0007669"/>
    <property type="project" value="TreeGrafter"/>
</dbReference>
<evidence type="ECO:0000256" key="12">
    <source>
        <dbReference type="SAM" id="Phobius"/>
    </source>
</evidence>
<accession>A0A8X7W6Q3</accession>
<keyword evidence="7 11" id="KW-0560">Oxidoreductase</keyword>
<sequence length="288" mass="33794">MCNPTRDDGSSQSDMVPKKKRPYFQRYWSWADISRAVTVTTVHFWCFLAPFNYKWEALRFGLILAAVTNLLITFSYHRNLSHGSFKLPKWLEYPCLRCCFALQGDPLDWVSIHRFHHNPKEGLLFSHIMWIFDTHYIKDKCGGRNNVMDLKQQWFYRFLRKTIGLHVLMYWTALYLYGGLPYLTCGGGVGGVLGYHVTWLVASVGHTWGSRPWKTNDTSHNVWWLSLVTMGDSWHNNHHAFQSSARQGLEWWQIDITWYLIRLFEVLGLATDVKLPSELQKQKMALAR</sequence>
<evidence type="ECO:0000256" key="2">
    <source>
        <dbReference type="ARBA" id="ARBA00005105"/>
    </source>
</evidence>
<evidence type="ECO:0000259" key="13">
    <source>
        <dbReference type="Pfam" id="PF00487"/>
    </source>
</evidence>
<evidence type="ECO:0000256" key="11">
    <source>
        <dbReference type="RuleBase" id="RU000581"/>
    </source>
</evidence>
<dbReference type="PANTHER" id="PTHR11351">
    <property type="entry name" value="ACYL-COA DESATURASE"/>
    <property type="match status" value="1"/>
</dbReference>
<comment type="pathway">
    <text evidence="2">Lipid metabolism; polyunsaturated fatty acid biosynthesis.</text>
</comment>
<feature type="transmembrane region" description="Helical" evidence="12">
    <location>
        <begin position="57"/>
        <end position="76"/>
    </location>
</feature>
<keyword evidence="15" id="KW-1185">Reference proteome</keyword>
<reference evidence="14 15" key="1">
    <citation type="submission" date="2020-02" db="EMBL/GenBank/DDBJ databases">
        <authorList>
            <person name="Ma Q."/>
            <person name="Huang Y."/>
            <person name="Song X."/>
            <person name="Pei D."/>
        </authorList>
    </citation>
    <scope>NUCLEOTIDE SEQUENCE [LARGE SCALE GENOMIC DNA]</scope>
    <source>
        <strain evidence="14">Sxm20200214</strain>
        <tissue evidence="14">Leaf</tissue>
    </source>
</reference>
<evidence type="ECO:0000256" key="7">
    <source>
        <dbReference type="ARBA" id="ARBA00023002"/>
    </source>
</evidence>
<dbReference type="OrthoDB" id="10260134at2759"/>
<comment type="cofactor">
    <cofactor evidence="11">
        <name>Fe(2+)</name>
        <dbReference type="ChEBI" id="CHEBI:29033"/>
    </cofactor>
</comment>
<dbReference type="AlphaFoldDB" id="A0A8X7W6Q3"/>
<evidence type="ECO:0000256" key="10">
    <source>
        <dbReference type="ARBA" id="ARBA00023136"/>
    </source>
</evidence>
<dbReference type="GO" id="GO:0016717">
    <property type="term" value="F:oxidoreductase activity, acting on paired donors, with oxidation of a pair of donors resulting in the reduction of molecular oxygen to two molecules of water"/>
    <property type="evidence" value="ECO:0007669"/>
    <property type="project" value="InterPro"/>
</dbReference>
<evidence type="ECO:0000256" key="1">
    <source>
        <dbReference type="ARBA" id="ARBA00004141"/>
    </source>
</evidence>
<dbReference type="EMBL" id="JAAMPC010000002">
    <property type="protein sequence ID" value="KAG2324077.1"/>
    <property type="molecule type" value="Genomic_DNA"/>
</dbReference>
<dbReference type="CDD" id="cd03505">
    <property type="entry name" value="Delta9-FADS-like"/>
    <property type="match status" value="1"/>
</dbReference>
<keyword evidence="4 11" id="KW-0812">Transmembrane</keyword>
<keyword evidence="9" id="KW-0443">Lipid metabolism</keyword>
<dbReference type="GO" id="GO:0005789">
    <property type="term" value="C:endoplasmic reticulum membrane"/>
    <property type="evidence" value="ECO:0007669"/>
    <property type="project" value="TreeGrafter"/>
</dbReference>
<comment type="similarity">
    <text evidence="3 11">Belongs to the fatty acid desaturase type 1 family.</text>
</comment>
<evidence type="ECO:0000313" key="14">
    <source>
        <dbReference type="EMBL" id="KAG2324077.1"/>
    </source>
</evidence>
<protein>
    <recommendedName>
        <fullName evidence="13">Fatty acid desaturase domain-containing protein</fullName>
    </recommendedName>
</protein>
<comment type="subcellular location">
    <subcellularLocation>
        <location evidence="1">Membrane</location>
        <topology evidence="1">Multi-pass membrane protein</topology>
    </subcellularLocation>
</comment>
<feature type="transmembrane region" description="Helical" evidence="12">
    <location>
        <begin position="158"/>
        <end position="177"/>
    </location>
</feature>
<evidence type="ECO:0000256" key="8">
    <source>
        <dbReference type="ARBA" id="ARBA00023004"/>
    </source>
</evidence>
<comment type="domain">
    <text evidence="11">The histidine box domains are involved in binding the catalytic metal ions.</text>
</comment>
<dbReference type="Proteomes" id="UP000886595">
    <property type="component" value="Unassembled WGS sequence"/>
</dbReference>